<proteinExistence type="predicted"/>
<dbReference type="SUPFAM" id="SSF52540">
    <property type="entry name" value="P-loop containing nucleoside triphosphate hydrolases"/>
    <property type="match status" value="1"/>
</dbReference>
<evidence type="ECO:0000313" key="2">
    <source>
        <dbReference type="Proteomes" id="UP000437446"/>
    </source>
</evidence>
<name>A0A7K1HIR8_9BACT</name>
<dbReference type="Gene3D" id="3.40.50.300">
    <property type="entry name" value="P-loop containing nucleotide triphosphate hydrolases"/>
    <property type="match status" value="1"/>
</dbReference>
<comment type="caution">
    <text evidence="1">The sequence shown here is derived from an EMBL/GenBank/DDBJ whole genome shotgun (WGS) entry which is preliminary data.</text>
</comment>
<organism evidence="1 2">
    <name type="scientific">Parabacteroides merdae</name>
    <dbReference type="NCBI Taxonomy" id="46503"/>
    <lineage>
        <taxon>Bacteria</taxon>
        <taxon>Pseudomonadati</taxon>
        <taxon>Bacteroidota</taxon>
        <taxon>Bacteroidia</taxon>
        <taxon>Bacteroidales</taxon>
        <taxon>Tannerellaceae</taxon>
        <taxon>Parabacteroides</taxon>
    </lineage>
</organism>
<evidence type="ECO:0000313" key="1">
    <source>
        <dbReference type="EMBL" id="MTU31006.1"/>
    </source>
</evidence>
<accession>A0A7K1HIR8</accession>
<gene>
    <name evidence="1" type="ORF">GMD66_17700</name>
</gene>
<evidence type="ECO:0008006" key="3">
    <source>
        <dbReference type="Google" id="ProtNLM"/>
    </source>
</evidence>
<protein>
    <recommendedName>
        <fullName evidence="3">ATP-binding protein</fullName>
    </recommendedName>
</protein>
<dbReference type="EMBL" id="WNCR01000015">
    <property type="protein sequence ID" value="MTU31006.1"/>
    <property type="molecule type" value="Genomic_DNA"/>
</dbReference>
<reference evidence="1 2" key="1">
    <citation type="journal article" date="2019" name="Nat. Med.">
        <title>A library of human gut bacterial isolates paired with longitudinal multiomics data enables mechanistic microbiome research.</title>
        <authorList>
            <person name="Poyet M."/>
            <person name="Groussin M."/>
            <person name="Gibbons S.M."/>
            <person name="Avila-Pacheco J."/>
            <person name="Jiang X."/>
            <person name="Kearney S.M."/>
            <person name="Perrotta A.R."/>
            <person name="Berdy B."/>
            <person name="Zhao S."/>
            <person name="Lieberman T.D."/>
            <person name="Swanson P.K."/>
            <person name="Smith M."/>
            <person name="Roesemann S."/>
            <person name="Alexander J.E."/>
            <person name="Rich S.A."/>
            <person name="Livny J."/>
            <person name="Vlamakis H."/>
            <person name="Clish C."/>
            <person name="Bullock K."/>
            <person name="Deik A."/>
            <person name="Scott J."/>
            <person name="Pierce K.A."/>
            <person name="Xavier R.J."/>
            <person name="Alm E.J."/>
        </authorList>
    </citation>
    <scope>NUCLEOTIDE SEQUENCE [LARGE SCALE GENOMIC DNA]</scope>
    <source>
        <strain evidence="1 2">BIOML-A25</strain>
    </source>
</reference>
<sequence>MEQNGNPQLIETLMSRLCQPRTTKERFRLPFDEETAAKLLKCAIAGEVSRFGGTFLYPDAVDSQVRNLAASLTSGRRCGVMLCGLCGNGKTTVMRAFQNLLNVIRIPDNYHRTVYGMPIVNAVHIAHLCRNSYTEFLRLCDMEMLGIDDMGIEPVEVQEFGNMHRPLTDLLARRYENRGFSFITTNLVPQQIRKLYGDRIADRLNEMVDKIVFDNPSFRK</sequence>
<dbReference type="AlphaFoldDB" id="A0A7K1HIR8"/>
<dbReference type="Proteomes" id="UP000437446">
    <property type="component" value="Unassembled WGS sequence"/>
</dbReference>
<dbReference type="InterPro" id="IPR027417">
    <property type="entry name" value="P-loop_NTPase"/>
</dbReference>